<sequence>MVDWPTQPLLKLFVVSWGYVVTASPLTTLLKKDAFRWSIEAQTAFDTLKKAMTEAPILALPNFDLPFVLEIDASGVVMGAILMQEGHPIAFHSKPFCPKLMRSSTYVHELHAITSTVKKWRQYLLEHSFTILTDQRSLKELMSQIIQTPEQQVYLSKLLGFDYSIQYKAGKTNVVVDALLRPQHLGVATGNRDGTTIPKETVLKRVWSRHHSLFWKTMEQTKKNRHGPRKPDSGFGSRLRVRKVLAPYNACPKAAQSCFCLQKGKGGANSEQEVAGRGCNPKFLGPGPKSAATKLGAEKPRPTS</sequence>
<dbReference type="Pfam" id="PF17919">
    <property type="entry name" value="RT_RNaseH_2"/>
    <property type="match status" value="1"/>
</dbReference>
<dbReference type="PANTHER" id="PTHR34072:SF50">
    <property type="entry name" value="NUCLEOTIDYLTRANSFERASE, RIBONUCLEASE H"/>
    <property type="match status" value="1"/>
</dbReference>
<accession>A0AAQ3NTN6</accession>
<dbReference type="Proteomes" id="UP001374535">
    <property type="component" value="Chromosome 4"/>
</dbReference>
<dbReference type="InterPro" id="IPR041577">
    <property type="entry name" value="RT_RNaseH_2"/>
</dbReference>
<dbReference type="InterPro" id="IPR043128">
    <property type="entry name" value="Rev_trsase/Diguanyl_cyclase"/>
</dbReference>
<dbReference type="SUPFAM" id="SSF56672">
    <property type="entry name" value="DNA/RNA polymerases"/>
    <property type="match status" value="1"/>
</dbReference>
<dbReference type="CDD" id="cd09274">
    <property type="entry name" value="RNase_HI_RT_Ty3"/>
    <property type="match status" value="1"/>
</dbReference>
<dbReference type="AlphaFoldDB" id="A0AAQ3NTN6"/>
<evidence type="ECO:0000256" key="1">
    <source>
        <dbReference type="SAM" id="MobiDB-lite"/>
    </source>
</evidence>
<dbReference type="Gene3D" id="3.10.20.370">
    <property type="match status" value="1"/>
</dbReference>
<evidence type="ECO:0000259" key="2">
    <source>
        <dbReference type="Pfam" id="PF17919"/>
    </source>
</evidence>
<gene>
    <name evidence="3" type="ORF">V8G54_013601</name>
</gene>
<dbReference type="InterPro" id="IPR043502">
    <property type="entry name" value="DNA/RNA_pol_sf"/>
</dbReference>
<dbReference type="PANTHER" id="PTHR34072">
    <property type="entry name" value="ENZYMATIC POLYPROTEIN-RELATED"/>
    <property type="match status" value="1"/>
</dbReference>
<proteinExistence type="predicted"/>
<reference evidence="3 4" key="1">
    <citation type="journal article" date="2023" name="Life. Sci Alliance">
        <title>Evolutionary insights into 3D genome organization and epigenetic landscape of Vigna mungo.</title>
        <authorList>
            <person name="Junaid A."/>
            <person name="Singh B."/>
            <person name="Bhatia S."/>
        </authorList>
    </citation>
    <scope>NUCLEOTIDE SEQUENCE [LARGE SCALE GENOMIC DNA]</scope>
    <source>
        <strain evidence="3">Urdbean</strain>
    </source>
</reference>
<protein>
    <recommendedName>
        <fullName evidence="2">Reverse transcriptase/retrotransposon-derived protein RNase H-like domain-containing protein</fullName>
    </recommendedName>
</protein>
<feature type="domain" description="Reverse transcriptase/retrotransposon-derived protein RNase H-like" evidence="2">
    <location>
        <begin position="37"/>
        <end position="131"/>
    </location>
</feature>
<evidence type="ECO:0000313" key="3">
    <source>
        <dbReference type="EMBL" id="WVZ16035.1"/>
    </source>
</evidence>
<dbReference type="Gene3D" id="3.30.70.270">
    <property type="match status" value="1"/>
</dbReference>
<keyword evidence="4" id="KW-1185">Reference proteome</keyword>
<dbReference type="EMBL" id="CP144697">
    <property type="protein sequence ID" value="WVZ16035.1"/>
    <property type="molecule type" value="Genomic_DNA"/>
</dbReference>
<organism evidence="3 4">
    <name type="scientific">Vigna mungo</name>
    <name type="common">Black gram</name>
    <name type="synonym">Phaseolus mungo</name>
    <dbReference type="NCBI Taxonomy" id="3915"/>
    <lineage>
        <taxon>Eukaryota</taxon>
        <taxon>Viridiplantae</taxon>
        <taxon>Streptophyta</taxon>
        <taxon>Embryophyta</taxon>
        <taxon>Tracheophyta</taxon>
        <taxon>Spermatophyta</taxon>
        <taxon>Magnoliopsida</taxon>
        <taxon>eudicotyledons</taxon>
        <taxon>Gunneridae</taxon>
        <taxon>Pentapetalae</taxon>
        <taxon>rosids</taxon>
        <taxon>fabids</taxon>
        <taxon>Fabales</taxon>
        <taxon>Fabaceae</taxon>
        <taxon>Papilionoideae</taxon>
        <taxon>50 kb inversion clade</taxon>
        <taxon>NPAAA clade</taxon>
        <taxon>indigoferoid/millettioid clade</taxon>
        <taxon>Phaseoleae</taxon>
        <taxon>Vigna</taxon>
    </lineage>
</organism>
<feature type="region of interest" description="Disordered" evidence="1">
    <location>
        <begin position="265"/>
        <end position="304"/>
    </location>
</feature>
<evidence type="ECO:0000313" key="4">
    <source>
        <dbReference type="Proteomes" id="UP001374535"/>
    </source>
</evidence>
<name>A0AAQ3NTN6_VIGMU</name>